<dbReference type="AlphaFoldDB" id="W4P9A1"/>
<accession>W4P9A1</accession>
<comment type="caution">
    <text evidence="3">The sequence shown here is derived from an EMBL/GenBank/DDBJ whole genome shotgun (WGS) entry which is preliminary data.</text>
</comment>
<dbReference type="EMBL" id="BAIQ01000032">
    <property type="protein sequence ID" value="GAE16337.1"/>
    <property type="molecule type" value="Genomic_DNA"/>
</dbReference>
<sequence>MIPFFELFPMPLIHLHKTHSTNTWLRELCQRQNVEAWTTVLADFQTSGRGQRGNSWESADSKNLLFSFVIFPDFLEASRQFLISQIISLGIKEELDTYTKNISIKWPNDIYWKNKKIAGILIEHDLMGEKLCRSIAGIGININQEIFYSSAPNPVSLFQITGKQYETVGILKNILLRIQSYYNDLCMNSTDSIEACYKESLFRKEGLHPYKDVNGEFFARIVNVEPQGKLILEDENLKMREYMFKEVEYLSI</sequence>
<dbReference type="GO" id="GO:0004077">
    <property type="term" value="F:biotin--[biotin carboxyl-carrier protein] ligase activity"/>
    <property type="evidence" value="ECO:0007669"/>
    <property type="project" value="InterPro"/>
</dbReference>
<dbReference type="PROSITE" id="PS51733">
    <property type="entry name" value="BPL_LPL_CATALYTIC"/>
    <property type="match status" value="1"/>
</dbReference>
<protein>
    <submittedName>
        <fullName evidence="3">Biotin-protein ligase</fullName>
    </submittedName>
</protein>
<evidence type="ECO:0000313" key="3">
    <source>
        <dbReference type="EMBL" id="GAE16337.1"/>
    </source>
</evidence>
<dbReference type="InterPro" id="IPR045864">
    <property type="entry name" value="aa-tRNA-synth_II/BPL/LPL"/>
</dbReference>
<evidence type="ECO:0000259" key="2">
    <source>
        <dbReference type="PROSITE" id="PS51733"/>
    </source>
</evidence>
<dbReference type="Gene3D" id="3.30.930.10">
    <property type="entry name" value="Bira Bifunctional Protein, Domain 2"/>
    <property type="match status" value="1"/>
</dbReference>
<dbReference type="SUPFAM" id="SSF55681">
    <property type="entry name" value="Class II aaRS and biotin synthetases"/>
    <property type="match status" value="1"/>
</dbReference>
<keyword evidence="1 3" id="KW-0436">Ligase</keyword>
<dbReference type="PANTHER" id="PTHR12835">
    <property type="entry name" value="BIOTIN PROTEIN LIGASE"/>
    <property type="match status" value="1"/>
</dbReference>
<evidence type="ECO:0000256" key="1">
    <source>
        <dbReference type="ARBA" id="ARBA00022598"/>
    </source>
</evidence>
<dbReference type="CDD" id="cd16442">
    <property type="entry name" value="BPL"/>
    <property type="match status" value="1"/>
</dbReference>
<gene>
    <name evidence="3" type="ORF">JCM6292_2749</name>
</gene>
<dbReference type="Proteomes" id="UP000018861">
    <property type="component" value="Unassembled WGS sequence"/>
</dbReference>
<proteinExistence type="predicted"/>
<dbReference type="Pfam" id="PF03099">
    <property type="entry name" value="BPL_LplA_LipB"/>
    <property type="match status" value="1"/>
</dbReference>
<dbReference type="PANTHER" id="PTHR12835:SF5">
    <property type="entry name" value="BIOTIN--PROTEIN LIGASE"/>
    <property type="match status" value="1"/>
</dbReference>
<dbReference type="InterPro" id="IPR004408">
    <property type="entry name" value="Biotin_CoA_COase_ligase"/>
</dbReference>
<dbReference type="InterPro" id="IPR004143">
    <property type="entry name" value="BPL_LPL_catalytic"/>
</dbReference>
<evidence type="ECO:0000313" key="4">
    <source>
        <dbReference type="Proteomes" id="UP000018861"/>
    </source>
</evidence>
<reference evidence="3 4" key="1">
    <citation type="journal article" date="2014" name="Genome Announc.">
        <title>Draft Genome Sequences of Three Strains of Bacteroides pyogenes Isolated from a Cat and Swine.</title>
        <authorList>
            <person name="Sakamoto M."/>
            <person name="Oshima K."/>
            <person name="Suda W."/>
            <person name="Kitamura K."/>
            <person name="Iida T."/>
            <person name="Hattori M."/>
            <person name="Ohkuma M."/>
        </authorList>
    </citation>
    <scope>NUCLEOTIDE SEQUENCE [LARGE SCALE GENOMIC DNA]</scope>
    <source>
        <strain evidence="3 4">JCM 6292</strain>
    </source>
</reference>
<organism evidence="3 4">
    <name type="scientific">Bacteroides pyogenes JCM 6292</name>
    <dbReference type="NCBI Taxonomy" id="1235809"/>
    <lineage>
        <taxon>Bacteria</taxon>
        <taxon>Pseudomonadati</taxon>
        <taxon>Bacteroidota</taxon>
        <taxon>Bacteroidia</taxon>
        <taxon>Bacteroidales</taxon>
        <taxon>Bacteroidaceae</taxon>
        <taxon>Bacteroides</taxon>
    </lineage>
</organism>
<dbReference type="NCBIfam" id="TIGR00121">
    <property type="entry name" value="birA_ligase"/>
    <property type="match status" value="1"/>
</dbReference>
<name>W4P9A1_9BACE</name>
<dbReference type="GO" id="GO:0005737">
    <property type="term" value="C:cytoplasm"/>
    <property type="evidence" value="ECO:0007669"/>
    <property type="project" value="TreeGrafter"/>
</dbReference>
<feature type="domain" description="BPL/LPL catalytic" evidence="2">
    <location>
        <begin position="1"/>
        <end position="186"/>
    </location>
</feature>